<dbReference type="NCBIfam" id="TIGR01942">
    <property type="entry name" value="pcnB"/>
    <property type="match status" value="1"/>
</dbReference>
<feature type="domain" description="Poly A polymerase head" evidence="9">
    <location>
        <begin position="56"/>
        <end position="189"/>
    </location>
</feature>
<keyword evidence="12" id="KW-0548">Nucleotidyltransferase</keyword>
<feature type="active site" evidence="7">
    <location>
        <position position="76"/>
    </location>
</feature>
<dbReference type="PANTHER" id="PTHR43051:SF1">
    <property type="entry name" value="POLYNUCLEOTIDE ADENYLYLTRANSFERASE FAMILY PROTEIN"/>
    <property type="match status" value="1"/>
</dbReference>
<dbReference type="GO" id="GO:0006397">
    <property type="term" value="P:mRNA processing"/>
    <property type="evidence" value="ECO:0007669"/>
    <property type="project" value="UniProtKB-KW"/>
</dbReference>
<dbReference type="GO" id="GO:0043633">
    <property type="term" value="P:polyadenylation-dependent RNA catabolic process"/>
    <property type="evidence" value="ECO:0007669"/>
    <property type="project" value="InterPro"/>
</dbReference>
<dbReference type="FunFam" id="3.30.460.10:FF:000035">
    <property type="entry name" value="Poly(A) polymerase I"/>
    <property type="match status" value="1"/>
</dbReference>
<dbReference type="InterPro" id="IPR002646">
    <property type="entry name" value="PolA_pol_head_dom"/>
</dbReference>
<comment type="similarity">
    <text evidence="7 8">Belongs to the tRNA nucleotidyltransferase/poly(A) polymerase family.</text>
</comment>
<dbReference type="GO" id="GO:1990817">
    <property type="term" value="F:poly(A) RNA polymerase activity"/>
    <property type="evidence" value="ECO:0007669"/>
    <property type="project" value="UniProtKB-UniRule"/>
</dbReference>
<dbReference type="HOGENOM" id="CLU_015961_0_0_6"/>
<feature type="active site" evidence="7">
    <location>
        <position position="74"/>
    </location>
</feature>
<evidence type="ECO:0000256" key="2">
    <source>
        <dbReference type="ARBA" id="ARBA00022679"/>
    </source>
</evidence>
<dbReference type="Pfam" id="PF01743">
    <property type="entry name" value="PolyA_pol"/>
    <property type="match status" value="1"/>
</dbReference>
<dbReference type="Pfam" id="PF12627">
    <property type="entry name" value="PolyA_pol_RNAbd"/>
    <property type="match status" value="1"/>
</dbReference>
<evidence type="ECO:0000256" key="6">
    <source>
        <dbReference type="ARBA" id="ARBA00023163"/>
    </source>
</evidence>
<name>A9KCX6_COXBN</name>
<evidence type="ECO:0000256" key="4">
    <source>
        <dbReference type="ARBA" id="ARBA00022840"/>
    </source>
</evidence>
<keyword evidence="5 7" id="KW-0694">RNA-binding</keyword>
<dbReference type="Gene3D" id="1.10.3090.10">
    <property type="entry name" value="cca-adding enzyme, domain 2"/>
    <property type="match status" value="1"/>
</dbReference>
<dbReference type="KEGG" id="cbd:CBUD_1795"/>
<dbReference type="AlphaFoldDB" id="A9KCX6"/>
<dbReference type="CDD" id="cd05398">
    <property type="entry name" value="NT_ClassII-CCAase"/>
    <property type="match status" value="1"/>
</dbReference>
<dbReference type="Pfam" id="PF12626">
    <property type="entry name" value="PolyA_pol_arg_C"/>
    <property type="match status" value="1"/>
</dbReference>
<dbReference type="Gene3D" id="3.30.460.10">
    <property type="entry name" value="Beta Polymerase, domain 2"/>
    <property type="match status" value="1"/>
</dbReference>
<feature type="active site" evidence="7">
    <location>
        <position position="158"/>
    </location>
</feature>
<evidence type="ECO:0000256" key="7">
    <source>
        <dbReference type="HAMAP-Rule" id="MF_00957"/>
    </source>
</evidence>
<gene>
    <name evidence="7 12" type="primary">pcnB</name>
    <name evidence="12" type="ordered locus">CBUD_1795</name>
</gene>
<evidence type="ECO:0000313" key="12">
    <source>
        <dbReference type="EMBL" id="ABS78388.1"/>
    </source>
</evidence>
<protein>
    <recommendedName>
        <fullName evidence="7">Poly(A) polymerase I</fullName>
        <shortName evidence="7">PAP I</shortName>
        <ecNumber evidence="7">2.7.7.19</ecNumber>
    </recommendedName>
</protein>
<keyword evidence="2 7" id="KW-0808">Transferase</keyword>
<dbReference type="HAMAP" id="MF_00957">
    <property type="entry name" value="PolyA_pol"/>
    <property type="match status" value="1"/>
</dbReference>
<comment type="catalytic activity">
    <reaction evidence="7">
        <text>RNA(n) + ATP = RNA(n)-3'-adenine ribonucleotide + diphosphate</text>
        <dbReference type="Rhea" id="RHEA:11332"/>
        <dbReference type="Rhea" id="RHEA-COMP:14527"/>
        <dbReference type="Rhea" id="RHEA-COMP:17347"/>
        <dbReference type="ChEBI" id="CHEBI:30616"/>
        <dbReference type="ChEBI" id="CHEBI:33019"/>
        <dbReference type="ChEBI" id="CHEBI:140395"/>
        <dbReference type="ChEBI" id="CHEBI:173115"/>
        <dbReference type="EC" id="2.7.7.19"/>
    </reaction>
</comment>
<reference evidence="12 13" key="1">
    <citation type="journal article" date="2009" name="Infect. Immun.">
        <title>Comparative genomics reveal extensive transposon-mediated genomic plasticity and diversity among potential effector proteins within the genus Coxiella.</title>
        <authorList>
            <person name="Beare P.A."/>
            <person name="Unsworth N."/>
            <person name="Andoh M."/>
            <person name="Voth D.E."/>
            <person name="Omsland A."/>
            <person name="Gilk S.D."/>
            <person name="Williams K.P."/>
            <person name="Sobral B.W."/>
            <person name="Kupko J.J.III."/>
            <person name="Porcella S.F."/>
            <person name="Samuel J.E."/>
            <person name="Heinzen R.A."/>
        </authorList>
    </citation>
    <scope>NUCLEOTIDE SEQUENCE [LARGE SCALE GENOMIC DNA]</scope>
    <source>
        <strain evidence="12 13">Dugway 5J108-111</strain>
    </source>
</reference>
<keyword evidence="6 7" id="KW-0804">Transcription</keyword>
<dbReference type="EC" id="2.7.7.19" evidence="7"/>
<dbReference type="SUPFAM" id="SSF81891">
    <property type="entry name" value="Poly A polymerase C-terminal region-like"/>
    <property type="match status" value="1"/>
</dbReference>
<dbReference type="SUPFAM" id="SSF81301">
    <property type="entry name" value="Nucleotidyltransferase"/>
    <property type="match status" value="1"/>
</dbReference>
<dbReference type="Proteomes" id="UP000008555">
    <property type="component" value="Chromosome"/>
</dbReference>
<dbReference type="InterPro" id="IPR025866">
    <property type="entry name" value="PolyA_pol_arg_C_dom"/>
</dbReference>
<comment type="function">
    <text evidence="7">Adds poly(A) tail to the 3' end of many RNAs, which usually targets these RNAs for decay. Plays a significant role in the global control of gene expression, through influencing the rate of transcript degradation, and in the general RNA quality control.</text>
</comment>
<accession>A9KCX6</accession>
<evidence type="ECO:0000259" key="11">
    <source>
        <dbReference type="Pfam" id="PF12627"/>
    </source>
</evidence>
<feature type="domain" description="Polymerase A arginine-rich C-terminal" evidence="10">
    <location>
        <begin position="336"/>
        <end position="437"/>
    </location>
</feature>
<keyword evidence="1 7" id="KW-0507">mRNA processing</keyword>
<dbReference type="PANTHER" id="PTHR43051">
    <property type="entry name" value="POLYNUCLEOTIDE ADENYLYLTRANSFERASE FAMILY PROTEIN"/>
    <property type="match status" value="1"/>
</dbReference>
<dbReference type="InterPro" id="IPR052191">
    <property type="entry name" value="tRNA_ntf/polyA_polymerase_I"/>
</dbReference>
<dbReference type="InterPro" id="IPR032828">
    <property type="entry name" value="PolyA_RNA-bd"/>
</dbReference>
<proteinExistence type="inferred from homology"/>
<feature type="domain" description="tRNA nucleotidyltransferase/poly(A) polymerase RNA and SrmB- binding" evidence="11">
    <location>
        <begin position="216"/>
        <end position="277"/>
    </location>
</feature>
<dbReference type="GO" id="GO:0005524">
    <property type="term" value="F:ATP binding"/>
    <property type="evidence" value="ECO:0007669"/>
    <property type="project" value="UniProtKB-UniRule"/>
</dbReference>
<organism evidence="12 13">
    <name type="scientific">Coxiella burnetii (strain Dugway 5J108-111)</name>
    <dbReference type="NCBI Taxonomy" id="434922"/>
    <lineage>
        <taxon>Bacteria</taxon>
        <taxon>Pseudomonadati</taxon>
        <taxon>Pseudomonadota</taxon>
        <taxon>Gammaproteobacteria</taxon>
        <taxon>Legionellales</taxon>
        <taxon>Coxiellaceae</taxon>
        <taxon>Coxiella</taxon>
    </lineage>
</organism>
<sequence>MFKPSQWRKISYLLRFERKKDRPRVIKRKNHSISRSDISPNALRVLYRLSKSGYEAYLVGGGVRDMLLSYHPKDFDIATNARPHEIRKLFKNSRLIGRRFRLVHVYFPNEIIEVSTFRANAEELLKEEPLSEMQKTGATMLSEDNTYGTIEEDARRRDFTVNALYYNITDFSVIDFTGGMRDLHRRLIRMIGDPTQRYHEDPVRLLRAIRLAAKLDFKIHPDTEEPLKKLHNLLRHVPSARLFTEVLKIFFEGHAVRSYQLLKQTHYMRTLFPEAATILEKTRQPLYENLIKLALKATDERFHNQQSLNPGFLFAIFLWPPVQELMQQHFKKHKRLFPALYHGINTALQRQVTILPLPRRLTAMMRSVWMLQYHLERRRHTRVYRIAQQRFFRAAFDFLELRERAGEPLTEIVYWWRAFRDGTSKQREQLINELARKTQ</sequence>
<keyword evidence="3 7" id="KW-0547">Nucleotide-binding</keyword>
<evidence type="ECO:0000259" key="10">
    <source>
        <dbReference type="Pfam" id="PF12626"/>
    </source>
</evidence>
<evidence type="ECO:0000256" key="5">
    <source>
        <dbReference type="ARBA" id="ARBA00022884"/>
    </source>
</evidence>
<dbReference type="InterPro" id="IPR043519">
    <property type="entry name" value="NT_sf"/>
</dbReference>
<dbReference type="EMBL" id="CP000733">
    <property type="protein sequence ID" value="ABS78388.1"/>
    <property type="molecule type" value="Genomic_DNA"/>
</dbReference>
<evidence type="ECO:0000259" key="9">
    <source>
        <dbReference type="Pfam" id="PF01743"/>
    </source>
</evidence>
<keyword evidence="4 7" id="KW-0067">ATP-binding</keyword>
<dbReference type="InterPro" id="IPR010206">
    <property type="entry name" value="PolA_pol_I"/>
</dbReference>
<evidence type="ECO:0000256" key="8">
    <source>
        <dbReference type="RuleBase" id="RU003953"/>
    </source>
</evidence>
<evidence type="ECO:0000313" key="13">
    <source>
        <dbReference type="Proteomes" id="UP000008555"/>
    </source>
</evidence>
<dbReference type="RefSeq" id="WP_011997273.1">
    <property type="nucleotide sequence ID" value="NC_009727.1"/>
</dbReference>
<evidence type="ECO:0000256" key="3">
    <source>
        <dbReference type="ARBA" id="ARBA00022741"/>
    </source>
</evidence>
<dbReference type="GO" id="GO:0003723">
    <property type="term" value="F:RNA binding"/>
    <property type="evidence" value="ECO:0007669"/>
    <property type="project" value="UniProtKB-UniRule"/>
</dbReference>
<evidence type="ECO:0000256" key="1">
    <source>
        <dbReference type="ARBA" id="ARBA00022664"/>
    </source>
</evidence>